<sequence length="88" mass="10104">MILNTYIPYINWKIICTYVFIIKDYKALSTSFLGFKDTVLGTAHFLIPRLNLCGLSFLAASYTFIRFLIIFVDNPSCLELGVKKFNPL</sequence>
<reference evidence="2" key="1">
    <citation type="submission" date="2019-08" db="EMBL/GenBank/DDBJ databases">
        <authorList>
            <person name="Kucharzyk K."/>
            <person name="Murdoch R.W."/>
            <person name="Higgins S."/>
            <person name="Loffler F."/>
        </authorList>
    </citation>
    <scope>NUCLEOTIDE SEQUENCE</scope>
</reference>
<protein>
    <submittedName>
        <fullName evidence="2">Uncharacterized protein</fullName>
    </submittedName>
</protein>
<dbReference type="AlphaFoldDB" id="A0A645IAA0"/>
<accession>A0A645IAA0</accession>
<gene>
    <name evidence="2" type="ORF">SDC9_195644</name>
</gene>
<keyword evidence="1" id="KW-0812">Transmembrane</keyword>
<evidence type="ECO:0000313" key="2">
    <source>
        <dbReference type="EMBL" id="MPN48040.1"/>
    </source>
</evidence>
<name>A0A645IAA0_9ZZZZ</name>
<comment type="caution">
    <text evidence="2">The sequence shown here is derived from an EMBL/GenBank/DDBJ whole genome shotgun (WGS) entry which is preliminary data.</text>
</comment>
<organism evidence="2">
    <name type="scientific">bioreactor metagenome</name>
    <dbReference type="NCBI Taxonomy" id="1076179"/>
    <lineage>
        <taxon>unclassified sequences</taxon>
        <taxon>metagenomes</taxon>
        <taxon>ecological metagenomes</taxon>
    </lineage>
</organism>
<dbReference type="EMBL" id="VSSQ01110005">
    <property type="protein sequence ID" value="MPN48040.1"/>
    <property type="molecule type" value="Genomic_DNA"/>
</dbReference>
<evidence type="ECO:0000256" key="1">
    <source>
        <dbReference type="SAM" id="Phobius"/>
    </source>
</evidence>
<proteinExistence type="predicted"/>
<feature type="transmembrane region" description="Helical" evidence="1">
    <location>
        <begin position="52"/>
        <end position="72"/>
    </location>
</feature>
<keyword evidence="1" id="KW-0472">Membrane</keyword>
<keyword evidence="1" id="KW-1133">Transmembrane helix</keyword>